<organism evidence="12 13">
    <name type="scientific">Amphibalanus amphitrite</name>
    <name type="common">Striped barnacle</name>
    <name type="synonym">Balanus amphitrite</name>
    <dbReference type="NCBI Taxonomy" id="1232801"/>
    <lineage>
        <taxon>Eukaryota</taxon>
        <taxon>Metazoa</taxon>
        <taxon>Ecdysozoa</taxon>
        <taxon>Arthropoda</taxon>
        <taxon>Crustacea</taxon>
        <taxon>Multicrustacea</taxon>
        <taxon>Cirripedia</taxon>
        <taxon>Thoracica</taxon>
        <taxon>Thoracicalcarea</taxon>
        <taxon>Balanomorpha</taxon>
        <taxon>Balanoidea</taxon>
        <taxon>Balanidae</taxon>
        <taxon>Amphibalaninae</taxon>
        <taxon>Amphibalanus</taxon>
    </lineage>
</organism>
<comment type="subcellular location">
    <subcellularLocation>
        <location evidence="1">Cytoplasm</location>
    </subcellularLocation>
    <subcellularLocation>
        <location evidence="2">Nucleus</location>
        <location evidence="2">Nucleolus</location>
    </subcellularLocation>
</comment>
<evidence type="ECO:0000256" key="7">
    <source>
        <dbReference type="ARBA" id="ARBA00022884"/>
    </source>
</evidence>
<dbReference type="Pfam" id="PF01138">
    <property type="entry name" value="RNase_PH"/>
    <property type="match status" value="1"/>
</dbReference>
<dbReference type="PANTHER" id="PTHR11097">
    <property type="entry name" value="EXOSOME COMPLEX EXONUCLEASE RIBOSOMAL RNA PROCESSING PROTEIN"/>
    <property type="match status" value="1"/>
</dbReference>
<dbReference type="Pfam" id="PF03725">
    <property type="entry name" value="RNase_PH_C"/>
    <property type="match status" value="1"/>
</dbReference>
<evidence type="ECO:0000256" key="8">
    <source>
        <dbReference type="ARBA" id="ARBA00023242"/>
    </source>
</evidence>
<dbReference type="GO" id="GO:0005730">
    <property type="term" value="C:nucleolus"/>
    <property type="evidence" value="ECO:0007669"/>
    <property type="project" value="UniProtKB-SubCell"/>
</dbReference>
<dbReference type="GO" id="GO:0071038">
    <property type="term" value="P:TRAMP-dependent tRNA surveillance pathway"/>
    <property type="evidence" value="ECO:0007669"/>
    <property type="project" value="TreeGrafter"/>
</dbReference>
<dbReference type="OrthoDB" id="45882at2759"/>
<accession>A0A6A4VV15</accession>
<dbReference type="SUPFAM" id="SSF54211">
    <property type="entry name" value="Ribosomal protein S5 domain 2-like"/>
    <property type="match status" value="1"/>
</dbReference>
<evidence type="ECO:0000259" key="11">
    <source>
        <dbReference type="Pfam" id="PF03725"/>
    </source>
</evidence>
<evidence type="ECO:0000256" key="5">
    <source>
        <dbReference type="ARBA" id="ARBA00022552"/>
    </source>
</evidence>
<dbReference type="InterPro" id="IPR050590">
    <property type="entry name" value="Exosome_comp_Rrp42_subfam"/>
</dbReference>
<keyword evidence="4" id="KW-0963">Cytoplasm</keyword>
<dbReference type="GO" id="GO:0000177">
    <property type="term" value="C:cytoplasmic exosome (RNase complex)"/>
    <property type="evidence" value="ECO:0007669"/>
    <property type="project" value="TreeGrafter"/>
</dbReference>
<protein>
    <recommendedName>
        <fullName evidence="9">Ribosomal RNA-processing protein 43</fullName>
    </recommendedName>
</protein>
<evidence type="ECO:0000313" key="13">
    <source>
        <dbReference type="Proteomes" id="UP000440578"/>
    </source>
</evidence>
<dbReference type="CDD" id="cd11369">
    <property type="entry name" value="RNase_PH_RRP43"/>
    <property type="match status" value="1"/>
</dbReference>
<reference evidence="12 13" key="1">
    <citation type="submission" date="2019-07" db="EMBL/GenBank/DDBJ databases">
        <title>Draft genome assembly of a fouling barnacle, Amphibalanus amphitrite (Darwin, 1854): The first reference genome for Thecostraca.</title>
        <authorList>
            <person name="Kim W."/>
        </authorList>
    </citation>
    <scope>NUCLEOTIDE SEQUENCE [LARGE SCALE GENOMIC DNA]</scope>
    <source>
        <strain evidence="12">SNU_AA5</strain>
        <tissue evidence="12">Soma without cirri and trophi</tissue>
    </source>
</reference>
<evidence type="ECO:0000256" key="1">
    <source>
        <dbReference type="ARBA" id="ARBA00004496"/>
    </source>
</evidence>
<dbReference type="EMBL" id="VIIS01001616">
    <property type="protein sequence ID" value="KAF0295454.1"/>
    <property type="molecule type" value="Genomic_DNA"/>
</dbReference>
<dbReference type="InterPro" id="IPR015847">
    <property type="entry name" value="ExoRNase_PH_dom2"/>
</dbReference>
<dbReference type="InterPro" id="IPR027408">
    <property type="entry name" value="PNPase/RNase_PH_dom_sf"/>
</dbReference>
<feature type="domain" description="Exoribonuclease phosphorolytic" evidence="11">
    <location>
        <begin position="194"/>
        <end position="258"/>
    </location>
</feature>
<dbReference type="GO" id="GO:0016075">
    <property type="term" value="P:rRNA catabolic process"/>
    <property type="evidence" value="ECO:0007669"/>
    <property type="project" value="TreeGrafter"/>
</dbReference>
<comment type="similarity">
    <text evidence="3">Belongs to the RNase PH family.</text>
</comment>
<feature type="domain" description="Exoribonuclease phosphorolytic" evidence="10">
    <location>
        <begin position="33"/>
        <end position="167"/>
    </location>
</feature>
<keyword evidence="7" id="KW-0694">RNA-binding</keyword>
<evidence type="ECO:0000259" key="10">
    <source>
        <dbReference type="Pfam" id="PF01138"/>
    </source>
</evidence>
<dbReference type="InterPro" id="IPR036345">
    <property type="entry name" value="ExoRNase_PH_dom2_sf"/>
</dbReference>
<dbReference type="GO" id="GO:0034475">
    <property type="term" value="P:U4 snRNA 3'-end processing"/>
    <property type="evidence" value="ECO:0007669"/>
    <property type="project" value="TreeGrafter"/>
</dbReference>
<dbReference type="GO" id="GO:0035925">
    <property type="term" value="F:mRNA 3'-UTR AU-rich region binding"/>
    <property type="evidence" value="ECO:0007669"/>
    <property type="project" value="TreeGrafter"/>
</dbReference>
<keyword evidence="5" id="KW-0698">rRNA processing</keyword>
<proteinExistence type="inferred from homology"/>
<evidence type="ECO:0000256" key="3">
    <source>
        <dbReference type="ARBA" id="ARBA00006678"/>
    </source>
</evidence>
<dbReference type="GO" id="GO:0034476">
    <property type="term" value="P:U5 snRNA 3'-end processing"/>
    <property type="evidence" value="ECO:0007669"/>
    <property type="project" value="TreeGrafter"/>
</dbReference>
<dbReference type="GO" id="GO:0000467">
    <property type="term" value="P:exonucleolytic trimming to generate mature 3'-end of 5.8S rRNA from tricistronic rRNA transcript (SSU-rRNA, 5.8S rRNA, LSU-rRNA)"/>
    <property type="evidence" value="ECO:0007669"/>
    <property type="project" value="TreeGrafter"/>
</dbReference>
<dbReference type="GO" id="GO:0071035">
    <property type="term" value="P:nuclear polyadenylation-dependent rRNA catabolic process"/>
    <property type="evidence" value="ECO:0007669"/>
    <property type="project" value="TreeGrafter"/>
</dbReference>
<dbReference type="GO" id="GO:0071028">
    <property type="term" value="P:nuclear mRNA surveillance"/>
    <property type="evidence" value="ECO:0007669"/>
    <property type="project" value="TreeGrafter"/>
</dbReference>
<dbReference type="SUPFAM" id="SSF55666">
    <property type="entry name" value="Ribonuclease PH domain 2-like"/>
    <property type="match status" value="1"/>
</dbReference>
<evidence type="ECO:0000313" key="12">
    <source>
        <dbReference type="EMBL" id="KAF0295454.1"/>
    </source>
</evidence>
<comment type="caution">
    <text evidence="12">The sequence shown here is derived from an EMBL/GenBank/DDBJ whole genome shotgun (WGS) entry which is preliminary data.</text>
</comment>
<keyword evidence="13" id="KW-1185">Reference proteome</keyword>
<evidence type="ECO:0000256" key="2">
    <source>
        <dbReference type="ARBA" id="ARBA00004604"/>
    </source>
</evidence>
<dbReference type="GO" id="GO:0000176">
    <property type="term" value="C:nuclear exosome (RNase complex)"/>
    <property type="evidence" value="ECO:0007669"/>
    <property type="project" value="TreeGrafter"/>
</dbReference>
<dbReference type="InterPro" id="IPR001247">
    <property type="entry name" value="ExoRNase_PH_dom1"/>
</dbReference>
<dbReference type="InterPro" id="IPR033196">
    <property type="entry name" value="Rrp43"/>
</dbReference>
<dbReference type="InterPro" id="IPR020568">
    <property type="entry name" value="Ribosomal_Su5_D2-typ_SF"/>
</dbReference>
<dbReference type="Proteomes" id="UP000440578">
    <property type="component" value="Unassembled WGS sequence"/>
</dbReference>
<keyword evidence="8" id="KW-0539">Nucleus</keyword>
<dbReference type="Gene3D" id="3.30.230.70">
    <property type="entry name" value="GHMP Kinase, N-terminal domain"/>
    <property type="match status" value="1"/>
</dbReference>
<evidence type="ECO:0000256" key="9">
    <source>
        <dbReference type="ARBA" id="ARBA00030617"/>
    </source>
</evidence>
<name>A0A6A4VV15_AMPAM</name>
<dbReference type="PANTHER" id="PTHR11097:SF9">
    <property type="entry name" value="EXOSOME COMPLEX COMPONENT RRP43"/>
    <property type="match status" value="1"/>
</dbReference>
<dbReference type="FunFam" id="3.30.230.70:FF:000017">
    <property type="entry name" value="Exosome complex component Rrp42"/>
    <property type="match status" value="1"/>
</dbReference>
<dbReference type="GO" id="GO:0034473">
    <property type="term" value="P:U1 snRNA 3'-end processing"/>
    <property type="evidence" value="ECO:0007669"/>
    <property type="project" value="TreeGrafter"/>
</dbReference>
<dbReference type="AlphaFoldDB" id="A0A6A4VV15"/>
<sequence length="279" mass="29915">MAADMRAIQPESLYKLHLECEERPDGRKLDAARTTVVTRGGITTADGSAFCRSGHTSVLCGIKAEVCTPATDAPPDRGWVVPNLELPALCHHRFRPGPPSEAAQTASAQLLQLLDASGALDRTQLCIEAGQAVWVLYCDLICLSHDGNVLDVALLALSAALTDLRLPSAEWDATEERLRVKPAQRTPLKLGPLPLAATLAVFDKETLVLDPAGDEEMLCEASVTVAWAGDSMVLLDKTGGCELSLEAMDRCIALSKKRSLELKKLLDCCTQSGEVEKGE</sequence>
<gene>
    <name evidence="12" type="primary">EXOSC8</name>
    <name evidence="12" type="ORF">FJT64_007011</name>
</gene>
<evidence type="ECO:0000256" key="4">
    <source>
        <dbReference type="ARBA" id="ARBA00022490"/>
    </source>
</evidence>
<evidence type="ECO:0000256" key="6">
    <source>
        <dbReference type="ARBA" id="ARBA00022835"/>
    </source>
</evidence>
<keyword evidence="6" id="KW-0271">Exosome</keyword>